<evidence type="ECO:0000313" key="2">
    <source>
        <dbReference type="EMBL" id="NRF67622.1"/>
    </source>
</evidence>
<evidence type="ECO:0000256" key="1">
    <source>
        <dbReference type="SAM" id="Phobius"/>
    </source>
</evidence>
<keyword evidence="1" id="KW-0472">Membrane</keyword>
<feature type="transmembrane region" description="Helical" evidence="1">
    <location>
        <begin position="153"/>
        <end position="173"/>
    </location>
</feature>
<gene>
    <name evidence="2" type="ORF">HLB44_11560</name>
</gene>
<organism evidence="2 3">
    <name type="scientific">Pseudaquabacterium terrae</name>
    <dbReference type="NCBI Taxonomy" id="2732868"/>
    <lineage>
        <taxon>Bacteria</taxon>
        <taxon>Pseudomonadati</taxon>
        <taxon>Pseudomonadota</taxon>
        <taxon>Betaproteobacteria</taxon>
        <taxon>Burkholderiales</taxon>
        <taxon>Sphaerotilaceae</taxon>
        <taxon>Pseudaquabacterium</taxon>
    </lineage>
</organism>
<reference evidence="2 3" key="1">
    <citation type="submission" date="2020-05" db="EMBL/GenBank/DDBJ databases">
        <title>Aquincola sp. isolate from soil.</title>
        <authorList>
            <person name="Han J."/>
            <person name="Kim D.-U."/>
        </authorList>
    </citation>
    <scope>NUCLEOTIDE SEQUENCE [LARGE SCALE GENOMIC DNA]</scope>
    <source>
        <strain evidence="2 3">S2</strain>
    </source>
</reference>
<feature type="transmembrane region" description="Helical" evidence="1">
    <location>
        <begin position="65"/>
        <end position="88"/>
    </location>
</feature>
<sequence length="183" mass="19672">MPQNNHLPTRGLRFLIGFVRLLAVLGGVALVLVPAMFWLTPDWVRAAAPVMSGIGDHPMVIDERALLIGATVSLPSVLLGLYGLWHLWRLFGEYKAGRVFGLDAQRHLRGFAAVMLASALLAPLLRAAVGVALTLGNPPGQRMLVLTLSWNDYIAILCGAVLLAIAAVMADAVRLAEENESFV</sequence>
<feature type="transmembrane region" description="Helical" evidence="1">
    <location>
        <begin position="12"/>
        <end position="39"/>
    </location>
</feature>
<keyword evidence="1" id="KW-0812">Transmembrane</keyword>
<feature type="transmembrane region" description="Helical" evidence="1">
    <location>
        <begin position="108"/>
        <end position="133"/>
    </location>
</feature>
<accession>A0ABX2EG58</accession>
<dbReference type="InterPro" id="IPR021354">
    <property type="entry name" value="DUF2975"/>
</dbReference>
<comment type="caution">
    <text evidence="2">The sequence shown here is derived from an EMBL/GenBank/DDBJ whole genome shotgun (WGS) entry which is preliminary data.</text>
</comment>
<evidence type="ECO:0000313" key="3">
    <source>
        <dbReference type="Proteomes" id="UP000737171"/>
    </source>
</evidence>
<dbReference type="Proteomes" id="UP000737171">
    <property type="component" value="Unassembled WGS sequence"/>
</dbReference>
<keyword evidence="3" id="KW-1185">Reference proteome</keyword>
<keyword evidence="1" id="KW-1133">Transmembrane helix</keyword>
<protein>
    <submittedName>
        <fullName evidence="2">DUF2975 domain-containing protein</fullName>
    </submittedName>
</protein>
<name>A0ABX2EG58_9BURK</name>
<dbReference type="EMBL" id="JABRWJ010000003">
    <property type="protein sequence ID" value="NRF67622.1"/>
    <property type="molecule type" value="Genomic_DNA"/>
</dbReference>
<dbReference type="Pfam" id="PF11188">
    <property type="entry name" value="DUF2975"/>
    <property type="match status" value="1"/>
</dbReference>
<dbReference type="RefSeq" id="WP_173122723.1">
    <property type="nucleotide sequence ID" value="NZ_JABRWJ010000003.1"/>
</dbReference>
<proteinExistence type="predicted"/>